<organism evidence="4">
    <name type="scientific">Enterobius vermicularis</name>
    <name type="common">Human pinworm</name>
    <dbReference type="NCBI Taxonomy" id="51028"/>
    <lineage>
        <taxon>Eukaryota</taxon>
        <taxon>Metazoa</taxon>
        <taxon>Ecdysozoa</taxon>
        <taxon>Nematoda</taxon>
        <taxon>Chromadorea</taxon>
        <taxon>Rhabditida</taxon>
        <taxon>Spirurina</taxon>
        <taxon>Oxyuridomorpha</taxon>
        <taxon>Oxyuroidea</taxon>
        <taxon>Oxyuridae</taxon>
        <taxon>Enterobius</taxon>
    </lineage>
</organism>
<accession>A0A0N4V0Q8</accession>
<evidence type="ECO:0000313" key="4">
    <source>
        <dbReference type="WBParaSite" id="EVEC_0000350801-mRNA-1"/>
    </source>
</evidence>
<feature type="compositionally biased region" description="Basic and acidic residues" evidence="1">
    <location>
        <begin position="112"/>
        <end position="130"/>
    </location>
</feature>
<evidence type="ECO:0000313" key="3">
    <source>
        <dbReference type="Proteomes" id="UP000274131"/>
    </source>
</evidence>
<dbReference type="Gene3D" id="3.10.100.10">
    <property type="entry name" value="Mannose-Binding Protein A, subunit A"/>
    <property type="match status" value="1"/>
</dbReference>
<dbReference type="SUPFAM" id="SSF56436">
    <property type="entry name" value="C-type lectin-like"/>
    <property type="match status" value="1"/>
</dbReference>
<proteinExistence type="predicted"/>
<sequence length="289" mass="32812">MTTGKKNSGFLPPNSEFILGVARNSDHFYDGTDAKYARKNARRWNAAASPSDCLAVTRVSIGEGFISKNCPSQSGDRKTDKVEIRNIWYISAENGRSKYCICQDTEAIEKSHKEEWQKKDDKKKNSKNDNRNGSSGKITTTKAESSRRFDFEEAEETCITKYGGHLLSVRNAEEMMFIIDTLLPGGAEYEKQKYYIPLGFRLLSEYRISRFTDGLSAEYIVKRADNSADFRSSDISTKCYALVRDTKIKRSSVEIIPCEGEEIWKGIVCKTLESTLPDDVYSLFHPFLM</sequence>
<evidence type="ECO:0000256" key="1">
    <source>
        <dbReference type="SAM" id="MobiDB-lite"/>
    </source>
</evidence>
<name>A0A0N4V0Q8_ENTVE</name>
<feature type="region of interest" description="Disordered" evidence="1">
    <location>
        <begin position="112"/>
        <end position="148"/>
    </location>
</feature>
<dbReference type="WBParaSite" id="EVEC_0000350801-mRNA-1">
    <property type="protein sequence ID" value="EVEC_0000350801-mRNA-1"/>
    <property type="gene ID" value="EVEC_0000350801"/>
</dbReference>
<evidence type="ECO:0000313" key="2">
    <source>
        <dbReference type="EMBL" id="VDD88073.1"/>
    </source>
</evidence>
<reference evidence="2 3" key="2">
    <citation type="submission" date="2018-10" db="EMBL/GenBank/DDBJ databases">
        <authorList>
            <consortium name="Pathogen Informatics"/>
        </authorList>
    </citation>
    <scope>NUCLEOTIDE SEQUENCE [LARGE SCALE GENOMIC DNA]</scope>
</reference>
<dbReference type="EMBL" id="UXUI01007534">
    <property type="protein sequence ID" value="VDD88073.1"/>
    <property type="molecule type" value="Genomic_DNA"/>
</dbReference>
<gene>
    <name evidence="2" type="ORF">EVEC_LOCUS3216</name>
</gene>
<keyword evidence="3" id="KW-1185">Reference proteome</keyword>
<dbReference type="InterPro" id="IPR016186">
    <property type="entry name" value="C-type_lectin-like/link_sf"/>
</dbReference>
<protein>
    <submittedName>
        <fullName evidence="4">C-type lectin domain-containing protein</fullName>
    </submittedName>
</protein>
<dbReference type="InterPro" id="IPR016187">
    <property type="entry name" value="CTDL_fold"/>
</dbReference>
<dbReference type="CDD" id="cd00037">
    <property type="entry name" value="CLECT"/>
    <property type="match status" value="1"/>
</dbReference>
<dbReference type="AlphaFoldDB" id="A0A0N4V0Q8"/>
<reference evidence="4" key="1">
    <citation type="submission" date="2017-02" db="UniProtKB">
        <authorList>
            <consortium name="WormBaseParasite"/>
        </authorList>
    </citation>
    <scope>IDENTIFICATION</scope>
</reference>
<dbReference type="Proteomes" id="UP000274131">
    <property type="component" value="Unassembled WGS sequence"/>
</dbReference>